<proteinExistence type="predicted"/>
<name>A0A7T0BV93_9BACT</name>
<dbReference type="Proteomes" id="UP000594688">
    <property type="component" value="Chromosome"/>
</dbReference>
<accession>A0A7T0BV93</accession>
<sequence>MMHFQSKNKLGATGLIMWMLLAVPSPAFADPFCRDVLDSFNFEQGLFAGPDPDVLPNRIHEYIQTRIEHQVNKGQLTRDDASYLHDSIANELGLFQEIANTCNREPGSGIRLIDRLLEPHFNASSLNEHQVESRNQKAHETMDAVWKACHIFWMEQDTPSPCTLENIKDEDGKKLLLPEGLEVTIEDGSMAGFQARAWHHKGNRVYVMNAQGDIFEAPIQKINNQ</sequence>
<gene>
    <name evidence="2" type="ORF">G3M70_07040</name>
</gene>
<protein>
    <submittedName>
        <fullName evidence="2">Uncharacterized protein</fullName>
    </submittedName>
</protein>
<keyword evidence="1" id="KW-0732">Signal</keyword>
<dbReference type="AlphaFoldDB" id="A0A7T0BV93"/>
<organism evidence="2 3">
    <name type="scientific">Candidatus Nitronauta litoralis</name>
    <dbReference type="NCBI Taxonomy" id="2705533"/>
    <lineage>
        <taxon>Bacteria</taxon>
        <taxon>Pseudomonadati</taxon>
        <taxon>Nitrospinota/Tectimicrobiota group</taxon>
        <taxon>Nitrospinota</taxon>
        <taxon>Nitrospinia</taxon>
        <taxon>Nitrospinales</taxon>
        <taxon>Nitrospinaceae</taxon>
        <taxon>Candidatus Nitronauta</taxon>
    </lineage>
</organism>
<feature type="signal peptide" evidence="1">
    <location>
        <begin position="1"/>
        <end position="29"/>
    </location>
</feature>
<evidence type="ECO:0000313" key="3">
    <source>
        <dbReference type="Proteomes" id="UP000594688"/>
    </source>
</evidence>
<dbReference type="KEGG" id="nli:G3M70_07040"/>
<feature type="chain" id="PRO_5032645271" evidence="1">
    <location>
        <begin position="30"/>
        <end position="225"/>
    </location>
</feature>
<evidence type="ECO:0000256" key="1">
    <source>
        <dbReference type="SAM" id="SignalP"/>
    </source>
</evidence>
<reference evidence="2 3" key="1">
    <citation type="submission" date="2020-02" db="EMBL/GenBank/DDBJ databases">
        <title>Genomic and physiological characterization of two novel Nitrospinaceae genera.</title>
        <authorList>
            <person name="Mueller A.J."/>
            <person name="Jung M.-Y."/>
            <person name="Strachan C.R."/>
            <person name="Herbold C.W."/>
            <person name="Kirkegaard R.H."/>
            <person name="Daims H."/>
        </authorList>
    </citation>
    <scope>NUCLEOTIDE SEQUENCE [LARGE SCALE GENOMIC DNA]</scope>
    <source>
        <strain evidence="2">EB</strain>
    </source>
</reference>
<evidence type="ECO:0000313" key="2">
    <source>
        <dbReference type="EMBL" id="QPJ61652.1"/>
    </source>
</evidence>
<dbReference type="EMBL" id="CP048685">
    <property type="protein sequence ID" value="QPJ61652.1"/>
    <property type="molecule type" value="Genomic_DNA"/>
</dbReference>